<protein>
    <submittedName>
        <fullName evidence="2">Peptidoglycan-binding protein LysM</fullName>
    </submittedName>
</protein>
<dbReference type="Gene3D" id="3.10.350.10">
    <property type="entry name" value="LysM domain"/>
    <property type="match status" value="1"/>
</dbReference>
<dbReference type="InterPro" id="IPR036779">
    <property type="entry name" value="LysM_dom_sf"/>
</dbReference>
<dbReference type="InterPro" id="IPR018392">
    <property type="entry name" value="LysM"/>
</dbReference>
<dbReference type="AlphaFoldDB" id="A0A329MJJ7"/>
<dbReference type="PROSITE" id="PS51782">
    <property type="entry name" value="LYSM"/>
    <property type="match status" value="1"/>
</dbReference>
<accession>A0A329MJJ7</accession>
<dbReference type="SUPFAM" id="SSF54106">
    <property type="entry name" value="LysM domain"/>
    <property type="match status" value="1"/>
</dbReference>
<proteinExistence type="predicted"/>
<dbReference type="OrthoDB" id="9800780at2"/>
<gene>
    <name evidence="2" type="ORF">DQG23_19955</name>
</gene>
<dbReference type="Proteomes" id="UP000250369">
    <property type="component" value="Unassembled WGS sequence"/>
</dbReference>
<sequence>MEVSEGSNGSDSEVYGLGMINVIRSPKLAEFSFSGIFPAHPVPFVTPNALLPPVEYVLYLRKWLETKRPIRFIFTSTQYDINTPASIESFEWKEAAGAPGDIEYSLKLKQYRFYAARRLSIERLDDGTISSLRATWSRADDRAPLKVYTIQQGDDLWTISKKVFGTDQYWKEIQQYNRLTEAGTKELEPGQVLRIPLESGGMLD</sequence>
<reference evidence="2 3" key="1">
    <citation type="journal article" date="2009" name="Int. J. Syst. Evol. Microbiol.">
        <title>Paenibacillus contaminans sp. nov., isolated from a contaminated laboratory plate.</title>
        <authorList>
            <person name="Chou J.H."/>
            <person name="Lee J.H."/>
            <person name="Lin M.C."/>
            <person name="Chang P.S."/>
            <person name="Arun A.B."/>
            <person name="Young C.C."/>
            <person name="Chen W.M."/>
        </authorList>
    </citation>
    <scope>NUCLEOTIDE SEQUENCE [LARGE SCALE GENOMIC DNA]</scope>
    <source>
        <strain evidence="2 3">CKOBP-6</strain>
    </source>
</reference>
<dbReference type="Pfam" id="PF01476">
    <property type="entry name" value="LysM"/>
    <property type="match status" value="1"/>
</dbReference>
<organism evidence="2 3">
    <name type="scientific">Paenibacillus contaminans</name>
    <dbReference type="NCBI Taxonomy" id="450362"/>
    <lineage>
        <taxon>Bacteria</taxon>
        <taxon>Bacillati</taxon>
        <taxon>Bacillota</taxon>
        <taxon>Bacilli</taxon>
        <taxon>Bacillales</taxon>
        <taxon>Paenibacillaceae</taxon>
        <taxon>Paenibacillus</taxon>
    </lineage>
</organism>
<comment type="caution">
    <text evidence="2">The sequence shown here is derived from an EMBL/GenBank/DDBJ whole genome shotgun (WGS) entry which is preliminary data.</text>
</comment>
<dbReference type="SMART" id="SM00257">
    <property type="entry name" value="LysM"/>
    <property type="match status" value="1"/>
</dbReference>
<dbReference type="EMBL" id="QMFB01000011">
    <property type="protein sequence ID" value="RAV19748.1"/>
    <property type="molecule type" value="Genomic_DNA"/>
</dbReference>
<feature type="domain" description="LysM" evidence="1">
    <location>
        <begin position="146"/>
        <end position="195"/>
    </location>
</feature>
<keyword evidence="3" id="KW-1185">Reference proteome</keyword>
<name>A0A329MJJ7_9BACL</name>
<evidence type="ECO:0000313" key="2">
    <source>
        <dbReference type="EMBL" id="RAV19748.1"/>
    </source>
</evidence>
<evidence type="ECO:0000313" key="3">
    <source>
        <dbReference type="Proteomes" id="UP000250369"/>
    </source>
</evidence>
<dbReference type="CDD" id="cd00118">
    <property type="entry name" value="LysM"/>
    <property type="match status" value="1"/>
</dbReference>
<evidence type="ECO:0000259" key="1">
    <source>
        <dbReference type="PROSITE" id="PS51782"/>
    </source>
</evidence>